<comment type="subcellular location">
    <subcellularLocation>
        <location evidence="1">Cell membrane</location>
        <topology evidence="1">Multi-pass membrane protein</topology>
    </subcellularLocation>
</comment>
<evidence type="ECO:0000256" key="1">
    <source>
        <dbReference type="ARBA" id="ARBA00004651"/>
    </source>
</evidence>
<reference evidence="8 9" key="1">
    <citation type="submission" date="2019-01" db="EMBL/GenBank/DDBJ databases">
        <title>Filimonas sp. strain TTM-71.</title>
        <authorList>
            <person name="Chen W.-M."/>
        </authorList>
    </citation>
    <scope>NUCLEOTIDE SEQUENCE [LARGE SCALE GENOMIC DNA]</scope>
    <source>
        <strain evidence="8 9">TTM-71</strain>
    </source>
</reference>
<evidence type="ECO:0000256" key="6">
    <source>
        <dbReference type="SAM" id="Phobius"/>
    </source>
</evidence>
<evidence type="ECO:0000256" key="3">
    <source>
        <dbReference type="ARBA" id="ARBA00022692"/>
    </source>
</evidence>
<feature type="transmembrane region" description="Helical" evidence="6">
    <location>
        <begin position="28"/>
        <end position="50"/>
    </location>
</feature>
<organism evidence="8 9">
    <name type="scientific">Filimonas effusa</name>
    <dbReference type="NCBI Taxonomy" id="2508721"/>
    <lineage>
        <taxon>Bacteria</taxon>
        <taxon>Pseudomonadati</taxon>
        <taxon>Bacteroidota</taxon>
        <taxon>Chitinophagia</taxon>
        <taxon>Chitinophagales</taxon>
        <taxon>Chitinophagaceae</taxon>
        <taxon>Filimonas</taxon>
    </lineage>
</organism>
<keyword evidence="4 6" id="KW-1133">Transmembrane helix</keyword>
<dbReference type="PANTHER" id="PTHR36115:SF4">
    <property type="entry name" value="MEMBRANE PROTEIN"/>
    <property type="match status" value="1"/>
</dbReference>
<dbReference type="GO" id="GO:0005886">
    <property type="term" value="C:plasma membrane"/>
    <property type="evidence" value="ECO:0007669"/>
    <property type="project" value="UniProtKB-SubCell"/>
</dbReference>
<evidence type="ECO:0000313" key="8">
    <source>
        <dbReference type="EMBL" id="RXK86340.1"/>
    </source>
</evidence>
<name>A0A4Q1DAQ4_9BACT</name>
<keyword evidence="5 6" id="KW-0472">Membrane</keyword>
<dbReference type="InterPro" id="IPR010432">
    <property type="entry name" value="RDD"/>
</dbReference>
<evidence type="ECO:0000256" key="4">
    <source>
        <dbReference type="ARBA" id="ARBA00022989"/>
    </source>
</evidence>
<comment type="caution">
    <text evidence="8">The sequence shown here is derived from an EMBL/GenBank/DDBJ whole genome shotgun (WGS) entry which is preliminary data.</text>
</comment>
<keyword evidence="9" id="KW-1185">Reference proteome</keyword>
<dbReference type="Proteomes" id="UP000290545">
    <property type="component" value="Unassembled WGS sequence"/>
</dbReference>
<dbReference type="AlphaFoldDB" id="A0A4Q1DAQ4"/>
<proteinExistence type="predicted"/>
<feature type="transmembrane region" description="Helical" evidence="6">
    <location>
        <begin position="70"/>
        <end position="90"/>
    </location>
</feature>
<gene>
    <name evidence="8" type="ORF">ESB13_05925</name>
</gene>
<protein>
    <submittedName>
        <fullName evidence="8">RDD family protein</fullName>
    </submittedName>
</protein>
<keyword evidence="2" id="KW-1003">Cell membrane</keyword>
<dbReference type="InterPro" id="IPR051791">
    <property type="entry name" value="Pra-immunoreactive"/>
</dbReference>
<dbReference type="RefSeq" id="WP_129002090.1">
    <property type="nucleotide sequence ID" value="NZ_SDHZ01000001.1"/>
</dbReference>
<dbReference type="Pfam" id="PF06271">
    <property type="entry name" value="RDD"/>
    <property type="match status" value="1"/>
</dbReference>
<evidence type="ECO:0000256" key="2">
    <source>
        <dbReference type="ARBA" id="ARBA00022475"/>
    </source>
</evidence>
<evidence type="ECO:0000259" key="7">
    <source>
        <dbReference type="Pfam" id="PF06271"/>
    </source>
</evidence>
<evidence type="ECO:0000256" key="5">
    <source>
        <dbReference type="ARBA" id="ARBA00023136"/>
    </source>
</evidence>
<keyword evidence="3 6" id="KW-0812">Transmembrane</keyword>
<dbReference type="EMBL" id="SDHZ01000001">
    <property type="protein sequence ID" value="RXK86340.1"/>
    <property type="molecule type" value="Genomic_DNA"/>
</dbReference>
<feature type="domain" description="RDD" evidence="7">
    <location>
        <begin position="19"/>
        <end position="133"/>
    </location>
</feature>
<accession>A0A4Q1DAQ4</accession>
<dbReference type="OrthoDB" id="762068at2"/>
<dbReference type="PANTHER" id="PTHR36115">
    <property type="entry name" value="PROLINE-RICH ANTIGEN HOMOLOG-RELATED"/>
    <property type="match status" value="1"/>
</dbReference>
<evidence type="ECO:0000313" key="9">
    <source>
        <dbReference type="Proteomes" id="UP000290545"/>
    </source>
</evidence>
<sequence length="152" mass="16639">MEQIDILAELEEEIILEPATPGQRFANFIVDIVGMYATIFVVAIVLGSFIVASTVSSTSYGGQSTAASDLVLYVISFIVTVLYFSLMEGLSKGRSLGKLITRTRAVKEDGSPITFKDAFVRALCRCIPFEPFSMFSGSPWHDSISRTKVVKI</sequence>